<dbReference type="Gene3D" id="3.30.420.40">
    <property type="match status" value="2"/>
</dbReference>
<proteinExistence type="inferred from homology"/>
<dbReference type="PANTHER" id="PTHR18964">
    <property type="entry name" value="ROK (REPRESSOR, ORF, KINASE) FAMILY"/>
    <property type="match status" value="1"/>
</dbReference>
<dbReference type="RefSeq" id="WP_345390678.1">
    <property type="nucleotide sequence ID" value="NZ_BAABHG010000004.1"/>
</dbReference>
<dbReference type="Proteomes" id="UP001597419">
    <property type="component" value="Unassembled WGS sequence"/>
</dbReference>
<dbReference type="InterPro" id="IPR000600">
    <property type="entry name" value="ROK"/>
</dbReference>
<dbReference type="Pfam" id="PF00480">
    <property type="entry name" value="ROK"/>
    <property type="match status" value="1"/>
</dbReference>
<dbReference type="PANTHER" id="PTHR18964:SF149">
    <property type="entry name" value="BIFUNCTIONAL UDP-N-ACETYLGLUCOSAMINE 2-EPIMERASE_N-ACETYLMANNOSAMINE KINASE"/>
    <property type="match status" value="1"/>
</dbReference>
<evidence type="ECO:0000256" key="1">
    <source>
        <dbReference type="ARBA" id="ARBA00006479"/>
    </source>
</evidence>
<comment type="caution">
    <text evidence="2">The sequence shown here is derived from an EMBL/GenBank/DDBJ whole genome shotgun (WGS) entry which is preliminary data.</text>
</comment>
<dbReference type="InterPro" id="IPR043129">
    <property type="entry name" value="ATPase_NBD"/>
</dbReference>
<sequence>MSALVAALDVGGTSVKAAVYEPVPGGLRRVAGLRRPTERGEDPARVLADQAGKLIGELAESAGPLAAAGVVVPGVVDERAGIARFSANLGWRDAPLPALLAERIDLPVAFGHDVTAGGLAEHRLGAARGFADVAFVPVGTGIAAALLLDGRPYRAGGHAGELGHLDVGHDLTCGCGAVGCLEAIASAAALARRYTARSGRPAEGAREVLTAAGSGDPDAAAVLDDAVAALGDGLRQLVTLLAPEVVVLGGGLFGAGDGLAARVRRRVAERLTFQRMPELRRARLGDEAGCLGAGLLAADLAGVAP</sequence>
<organism evidence="2 3">
    <name type="scientific">Amycolatopsis samaneae</name>
    <dbReference type="NCBI Taxonomy" id="664691"/>
    <lineage>
        <taxon>Bacteria</taxon>
        <taxon>Bacillati</taxon>
        <taxon>Actinomycetota</taxon>
        <taxon>Actinomycetes</taxon>
        <taxon>Pseudonocardiales</taxon>
        <taxon>Pseudonocardiaceae</taxon>
        <taxon>Amycolatopsis</taxon>
    </lineage>
</organism>
<evidence type="ECO:0000313" key="2">
    <source>
        <dbReference type="EMBL" id="MFD2461794.1"/>
    </source>
</evidence>
<evidence type="ECO:0000313" key="3">
    <source>
        <dbReference type="Proteomes" id="UP001597419"/>
    </source>
</evidence>
<accession>A0ABW5GLZ8</accession>
<comment type="similarity">
    <text evidence="1">Belongs to the ROK (NagC/XylR) family.</text>
</comment>
<reference evidence="3" key="1">
    <citation type="journal article" date="2019" name="Int. J. Syst. Evol. Microbiol.">
        <title>The Global Catalogue of Microorganisms (GCM) 10K type strain sequencing project: providing services to taxonomists for standard genome sequencing and annotation.</title>
        <authorList>
            <consortium name="The Broad Institute Genomics Platform"/>
            <consortium name="The Broad Institute Genome Sequencing Center for Infectious Disease"/>
            <person name="Wu L."/>
            <person name="Ma J."/>
        </authorList>
    </citation>
    <scope>NUCLEOTIDE SEQUENCE [LARGE SCALE GENOMIC DNA]</scope>
    <source>
        <strain evidence="3">CGMCC 4.7643</strain>
    </source>
</reference>
<protein>
    <submittedName>
        <fullName evidence="2">ROK family protein</fullName>
    </submittedName>
</protein>
<dbReference type="SUPFAM" id="SSF53067">
    <property type="entry name" value="Actin-like ATPase domain"/>
    <property type="match status" value="1"/>
</dbReference>
<keyword evidence="3" id="KW-1185">Reference proteome</keyword>
<gene>
    <name evidence="2" type="ORF">ACFSYJ_24515</name>
</gene>
<name>A0ABW5GLZ8_9PSEU</name>
<dbReference type="EMBL" id="JBHUKU010000014">
    <property type="protein sequence ID" value="MFD2461794.1"/>
    <property type="molecule type" value="Genomic_DNA"/>
</dbReference>